<dbReference type="EMBL" id="CP022120">
    <property type="protein sequence ID" value="ASG55198.1"/>
    <property type="molecule type" value="Genomic_DNA"/>
</dbReference>
<sequence length="98" mass="11586">MAFVREIHINWSRNSCNVSSIPELTDFEVSYSLLTNEVYLSTSFTDNMACIPNWPLESVLVIWLSDTVFFVQFIIRWLCKCSQVDMPDWKEYCLFDRS</sequence>
<evidence type="ECO:0000313" key="2">
    <source>
        <dbReference type="Proteomes" id="UP000197991"/>
    </source>
</evidence>
<organism evidence="1 2">
    <name type="scientific">Salmonella bongori serovar 66:z41:- str. SA19983605</name>
    <dbReference type="NCBI Taxonomy" id="1243617"/>
    <lineage>
        <taxon>Bacteria</taxon>
        <taxon>Pseudomonadati</taxon>
        <taxon>Pseudomonadota</taxon>
        <taxon>Gammaproteobacteria</taxon>
        <taxon>Enterobacterales</taxon>
        <taxon>Enterobacteriaceae</taxon>
        <taxon>Salmonella</taxon>
    </lineage>
</organism>
<accession>A0A248KAC4</accession>
<keyword evidence="2" id="KW-1185">Reference proteome</keyword>
<protein>
    <submittedName>
        <fullName evidence="1">Uncharacterized protein</fullName>
    </submittedName>
</protein>
<evidence type="ECO:0000313" key="1">
    <source>
        <dbReference type="EMBL" id="ASG55198.1"/>
    </source>
</evidence>
<dbReference type="AlphaFoldDB" id="A0A248KAC4"/>
<dbReference type="Proteomes" id="UP000197991">
    <property type="component" value="Chromosome"/>
</dbReference>
<proteinExistence type="predicted"/>
<gene>
    <name evidence="1" type="ORF">LFZ56_13415</name>
</gene>
<name>A0A248KAC4_SALBN</name>
<reference evidence="1 2" key="1">
    <citation type="submission" date="2017-06" db="EMBL/GenBank/DDBJ databases">
        <title>Salmonella reference genomes for public health.</title>
        <authorList>
            <person name="Robertson J."/>
            <person name="Yoshida C."/>
            <person name="Gurnik S."/>
            <person name="Nash J."/>
        </authorList>
    </citation>
    <scope>NUCLEOTIDE SEQUENCE [LARGE SCALE GENOMIC DNA]</scope>
    <source>
        <strain evidence="1 2">SA19983605</strain>
    </source>
</reference>